<dbReference type="EMBL" id="CAJVRL010000055">
    <property type="protein sequence ID" value="CAG8954127.1"/>
    <property type="molecule type" value="Genomic_DNA"/>
</dbReference>
<accession>A0A9N9PU37</accession>
<evidence type="ECO:0000256" key="1">
    <source>
        <dbReference type="SAM" id="SignalP"/>
    </source>
</evidence>
<keyword evidence="1" id="KW-0732">Signal</keyword>
<proteinExistence type="predicted"/>
<reference evidence="2" key="1">
    <citation type="submission" date="2021-07" db="EMBL/GenBank/DDBJ databases">
        <authorList>
            <person name="Durling M."/>
        </authorList>
    </citation>
    <scope>NUCLEOTIDE SEQUENCE</scope>
</reference>
<protein>
    <submittedName>
        <fullName evidence="2">Uncharacterized protein</fullName>
    </submittedName>
</protein>
<organism evidence="2 3">
    <name type="scientific">Hymenoscyphus fraxineus</name>
    <dbReference type="NCBI Taxonomy" id="746836"/>
    <lineage>
        <taxon>Eukaryota</taxon>
        <taxon>Fungi</taxon>
        <taxon>Dikarya</taxon>
        <taxon>Ascomycota</taxon>
        <taxon>Pezizomycotina</taxon>
        <taxon>Leotiomycetes</taxon>
        <taxon>Helotiales</taxon>
        <taxon>Helotiaceae</taxon>
        <taxon>Hymenoscyphus</taxon>
    </lineage>
</organism>
<dbReference type="Proteomes" id="UP000696280">
    <property type="component" value="Unassembled WGS sequence"/>
</dbReference>
<comment type="caution">
    <text evidence="2">The sequence shown here is derived from an EMBL/GenBank/DDBJ whole genome shotgun (WGS) entry which is preliminary data.</text>
</comment>
<evidence type="ECO:0000313" key="2">
    <source>
        <dbReference type="EMBL" id="CAG8954127.1"/>
    </source>
</evidence>
<keyword evidence="3" id="KW-1185">Reference proteome</keyword>
<evidence type="ECO:0000313" key="3">
    <source>
        <dbReference type="Proteomes" id="UP000696280"/>
    </source>
</evidence>
<name>A0A9N9PU37_9HELO</name>
<gene>
    <name evidence="2" type="ORF">HYFRA_00009231</name>
</gene>
<sequence>MMVSSLDLFGFVLQPSLAAPIVKHLYEIPPASRQLIVSAPNAVEKSVGVLFSDIHQLKNYRARNSVQSFFHPLELTQFREQSTTSIKCCVTKSAQYSLYRSTLSLSRLPLYGAICSTPSFTSYNQLGMPVAPSHQVLILFWGPYPA</sequence>
<feature type="signal peptide" evidence="1">
    <location>
        <begin position="1"/>
        <end position="18"/>
    </location>
</feature>
<feature type="chain" id="PRO_5040193980" evidence="1">
    <location>
        <begin position="19"/>
        <end position="146"/>
    </location>
</feature>
<dbReference type="AlphaFoldDB" id="A0A9N9PU37"/>